<dbReference type="InterPro" id="IPR013216">
    <property type="entry name" value="Methyltransf_11"/>
</dbReference>
<dbReference type="InterPro" id="IPR018110">
    <property type="entry name" value="Mandel_Rmase/mucon_lact_enz_CS"/>
</dbReference>
<dbReference type="SUPFAM" id="SSF51604">
    <property type="entry name" value="Enolase C-terminal domain-like"/>
    <property type="match status" value="1"/>
</dbReference>
<evidence type="ECO:0000256" key="2">
    <source>
        <dbReference type="ARBA" id="ARBA00022723"/>
    </source>
</evidence>
<dbReference type="PROSITE" id="PS50093">
    <property type="entry name" value="PKD"/>
    <property type="match status" value="1"/>
</dbReference>
<dbReference type="InterPro" id="IPR012902">
    <property type="entry name" value="N_methyl_site"/>
</dbReference>
<dbReference type="InterPro" id="IPR013342">
    <property type="entry name" value="Mandelate_racemase_C"/>
</dbReference>
<dbReference type="Pfam" id="PF08241">
    <property type="entry name" value="Methyltransf_11"/>
    <property type="match status" value="1"/>
</dbReference>
<evidence type="ECO:0000256" key="3">
    <source>
        <dbReference type="ARBA" id="ARBA00023235"/>
    </source>
</evidence>
<evidence type="ECO:0000256" key="1">
    <source>
        <dbReference type="ARBA" id="ARBA00008031"/>
    </source>
</evidence>
<dbReference type="GO" id="GO:0005509">
    <property type="term" value="F:calcium ion binding"/>
    <property type="evidence" value="ECO:0007669"/>
    <property type="project" value="InterPro"/>
</dbReference>
<keyword evidence="3" id="KW-0413">Isomerase</keyword>
<dbReference type="EMBL" id="CAMXCT010000001">
    <property type="protein sequence ID" value="CAI3971577.1"/>
    <property type="molecule type" value="Genomic_DNA"/>
</dbReference>
<dbReference type="InterPro" id="IPR013783">
    <property type="entry name" value="Ig-like_fold"/>
</dbReference>
<comment type="caution">
    <text evidence="5">The sequence shown here is derived from an EMBL/GenBank/DDBJ whole genome shotgun (WGS) entry which is preliminary data.</text>
</comment>
<dbReference type="PROSITE" id="PS00909">
    <property type="entry name" value="MR_MLE_2"/>
    <property type="match status" value="1"/>
</dbReference>
<dbReference type="InterPro" id="IPR011049">
    <property type="entry name" value="Serralysin-like_metalloprot_C"/>
</dbReference>
<protein>
    <submittedName>
        <fullName evidence="6">N-succinyl-L-Arg/Lys racemase (N-succinyl amin o acid racemase) (NSAR)</fullName>
    </submittedName>
</protein>
<dbReference type="PRINTS" id="PR00313">
    <property type="entry name" value="CABNDNGRPT"/>
</dbReference>
<dbReference type="InterPro" id="IPR000601">
    <property type="entry name" value="PKD_dom"/>
</dbReference>
<dbReference type="InterPro" id="IPR035986">
    <property type="entry name" value="PKD_dom_sf"/>
</dbReference>
<name>A0A9P1BE58_9DINO</name>
<dbReference type="SUPFAM" id="SSF49299">
    <property type="entry name" value="PKD domain"/>
    <property type="match status" value="1"/>
</dbReference>
<dbReference type="InterPro" id="IPR013341">
    <property type="entry name" value="Mandelate_racemase_N_dom"/>
</dbReference>
<dbReference type="SFLD" id="SFLDG00180">
    <property type="entry name" value="muconate_cycloisomerase"/>
    <property type="match status" value="1"/>
</dbReference>
<dbReference type="InterPro" id="IPR018511">
    <property type="entry name" value="Hemolysin-typ_Ca-bd_CS"/>
</dbReference>
<dbReference type="InterPro" id="IPR001343">
    <property type="entry name" value="Hemolysn_Ca-bd"/>
</dbReference>
<dbReference type="InterPro" id="IPR029017">
    <property type="entry name" value="Enolase-like_N"/>
</dbReference>
<dbReference type="OrthoDB" id="17395at2759"/>
<reference evidence="5" key="1">
    <citation type="submission" date="2022-10" db="EMBL/GenBank/DDBJ databases">
        <authorList>
            <person name="Chen Y."/>
            <person name="Dougan E. K."/>
            <person name="Chan C."/>
            <person name="Rhodes N."/>
            <person name="Thang M."/>
        </authorList>
    </citation>
    <scope>NUCLEOTIDE SEQUENCE</scope>
</reference>
<dbReference type="SUPFAM" id="SSF54826">
    <property type="entry name" value="Enolase N-terminal domain-like"/>
    <property type="match status" value="1"/>
</dbReference>
<sequence length="1974" mass="211296">MPGTAKRSHGRRCALASHSARQLSGLAALEPLEDRLLLTAYTDYDVQPGEQFSLPNTPAVANRGPTVFDNLSDGRIVMVSTYLANPFDSFGTPEVYVETAVGSRTWQSLGNLSLASGGQWFAFGGAFLDVSPDGSKIAVGDNSFTTQHVGVFETADLLSLGAGSMPVDWYTVPHSEGEWYDNRYLALNDGDFNTSQVSLLDTNSSVASPVNPDIITGVGGASSGLVFDADGNLYVGNGFDTQSGGSSTGDVKQFLAADWQNAWTTSTPLNYESSGSVYASMLSASALEFDNEGNLFIGGSDYFGSGDADYLGLVQNPDDGSGTRTFDPDTAATSFYVLVYNEVTGELYANEPFALVEAIDNTAVFVIRPVASATADIGGPYSGNEGSLIALSGAGSTGATLYEWDLDNDGQYDDATGVSPNFNAVDNGVYTIGLRVNGPGGATDSTTVTVNNVAPSVAISGTTAIYRGEEVTFTLTATDASPVDQAGLFTFEIDWDGNGSVDQTLVGVPSGTTVQHAFPNLTPGTNIQVRATDKDASTGSFSQLPITVTPHVLRDDGFGNTDLIWGGTPLFDAVFVLGQAPGMSIYFQIEGLIPQNRLVFLGSAVTGRVILHGYGFTDILAGELGPGNVMEIYGGDGDDIIVGGSLGDFLYGGNGNDVIIGGTRATDGGDYISGGEGRDSIYGYLGADTLDGGGGEDLIVSDHFLFTDQHSAIQSIHEEWKSARPYSERITNIMGITSTGVNGQWKLQPGVTIVDDGAEDTLIGGLGALDWFFYDFDEDLLGDTIEIGEEDISNRRRAAAQVRSSFPRGAFTLVELLVVIAIIGIITALLLPAVQMAREAARRTQCTNNLKQIGLAAINYEQQFRYYPPGCTECGLLPSPIEKRLAWSTLLLPFLEQEPLWKQYDRSLRFDAEENRPATTTVLPVFLCPSTANLMDDRRDEFIGDYNKNNKIDKGEGLACTDYAGNFGLQKWGPDNYPVGVLIFNRPIREAEILDGLSFTWMVGESTGRGYRGDAAWANGRNLFDTTTHPNNEALRGSDELFSDHPGGVNVVMCGGSVKFIQEQIDLDVLFALCTRAGQEAISSNDYWPYSPAAGQPGSSAVSNTDTSILGWATGFENLIRGPLDIANPGGGDASYGTGAEAVGPASGVSADVVSLGDGGQITLTFATPITDRPGADFAVFENGLQFGADYFLELGFVEVSSDGTNFFRFDAVSLTQTVTQVGGFDPLDPTDLNNLAGKYVAGYGTPFDLNELAGVSGLLDISNVTHVRVLDAVGSLDPAYRTLDSLNNPVNEPYSTAFASGGFDLDGVAVLHQVPEPATWVMLVTGIVGLGVMKPLLGNLGHGHQGTMTQSKHVLKHNARAWDARARGGERFTRPATEEQFRNPLAALDSNGWLGENIRDKHMLCLGAGGGKASALFATAGAIVTVVDISPEMLAIDRKVAAERGLEVTTVEASIDDLSALPEARFEIVSQPVSSCYVPDVKAVYREVARVIVDGGLYVSQHKQPVSMQAVPRPGANGFEVSEPYYREGPLPEVKGSLHRESGMLEFLHRWEDLLGGLCREGFVIEDLVEPVHADPLAEKDSFAYRSCFIPPYVRIKEDRASMKLVAIESYPVRIPLKPERRMSSSLGQHTVSEYLLVRVLTDAGIEGAGEATVMPRWSGETVHSAQALVDHLLAPALVGCDPHDVAEIDRRMDQLCKHNWFAKSALEMACWDIQGKAAGVPVYELLGGAKRSRDIRCRFSVGAYDEPRLRRVVAERVEAGFTTIKVKVGGTADDDLHRVRAARDVMGPELELVIDANCGWEVDTAIAKINALEECRIGLVEQPTPDGDYAALARVRRETGLPVMADDICFDLVHAAELIRNECCDVISVYPGKNGGLRKSMQIVELAAGAGVPCSIGSNLELDIATAAMGHLVLACENMQIERFPGDMLGPVYHEFAVVKDPLRIEGPIVHMSDKPGLGVEVDWDVVRRSWD</sequence>
<dbReference type="InterPro" id="IPR029063">
    <property type="entry name" value="SAM-dependent_MTases_sf"/>
</dbReference>
<dbReference type="PANTHER" id="PTHR48073">
    <property type="entry name" value="O-SUCCINYLBENZOATE SYNTHASE-RELATED"/>
    <property type="match status" value="1"/>
</dbReference>
<evidence type="ECO:0000313" key="6">
    <source>
        <dbReference type="EMBL" id="CAL4758889.1"/>
    </source>
</evidence>
<evidence type="ECO:0000313" key="5">
    <source>
        <dbReference type="EMBL" id="CAI3971577.1"/>
    </source>
</evidence>
<dbReference type="NCBIfam" id="TIGR04294">
    <property type="entry name" value="pre_pil_HX9DG"/>
    <property type="match status" value="1"/>
</dbReference>
<keyword evidence="7" id="KW-1185">Reference proteome</keyword>
<dbReference type="InterPro" id="IPR045584">
    <property type="entry name" value="Pilin-like"/>
</dbReference>
<dbReference type="GO" id="GO:0008757">
    <property type="term" value="F:S-adenosylmethionine-dependent methyltransferase activity"/>
    <property type="evidence" value="ECO:0007669"/>
    <property type="project" value="InterPro"/>
</dbReference>
<dbReference type="Pfam" id="PF07963">
    <property type="entry name" value="N_methyl"/>
    <property type="match status" value="1"/>
</dbReference>
<reference evidence="6 7" key="2">
    <citation type="submission" date="2024-05" db="EMBL/GenBank/DDBJ databases">
        <authorList>
            <person name="Chen Y."/>
            <person name="Shah S."/>
            <person name="Dougan E. K."/>
            <person name="Thang M."/>
            <person name="Chan C."/>
        </authorList>
    </citation>
    <scope>NUCLEOTIDE SEQUENCE [LARGE SCALE GENOMIC DNA]</scope>
</reference>
<accession>A0A9P1BE58</accession>
<dbReference type="GO" id="GO:0009063">
    <property type="term" value="P:amino acid catabolic process"/>
    <property type="evidence" value="ECO:0007669"/>
    <property type="project" value="InterPro"/>
</dbReference>
<dbReference type="Pfam" id="PF02746">
    <property type="entry name" value="MR_MLE_N"/>
    <property type="match status" value="1"/>
</dbReference>
<dbReference type="PROSITE" id="PS00330">
    <property type="entry name" value="HEMOLYSIN_CALCIUM"/>
    <property type="match status" value="1"/>
</dbReference>
<dbReference type="SUPFAM" id="SSF51120">
    <property type="entry name" value="beta-Roll"/>
    <property type="match status" value="1"/>
</dbReference>
<dbReference type="SFLD" id="SFLDS00001">
    <property type="entry name" value="Enolase"/>
    <property type="match status" value="1"/>
</dbReference>
<dbReference type="Pfam" id="PF00353">
    <property type="entry name" value="HemolysinCabind"/>
    <property type="match status" value="2"/>
</dbReference>
<keyword evidence="2" id="KW-0479">Metal-binding</keyword>
<dbReference type="Gene3D" id="3.30.390.10">
    <property type="entry name" value="Enolase-like, N-terminal domain"/>
    <property type="match status" value="1"/>
</dbReference>
<dbReference type="EMBL" id="CAMXCT020000001">
    <property type="protein sequence ID" value="CAL1124952.1"/>
    <property type="molecule type" value="Genomic_DNA"/>
</dbReference>
<dbReference type="SMART" id="SM00922">
    <property type="entry name" value="MR_MLE"/>
    <property type="match status" value="1"/>
</dbReference>
<dbReference type="NCBIfam" id="TIGR02532">
    <property type="entry name" value="IV_pilin_GFxxxE"/>
    <property type="match status" value="1"/>
</dbReference>
<dbReference type="GO" id="GO:0016854">
    <property type="term" value="F:racemase and epimerase activity"/>
    <property type="evidence" value="ECO:0007669"/>
    <property type="project" value="UniProtKB-ARBA"/>
</dbReference>
<dbReference type="InterPro" id="IPR011453">
    <property type="entry name" value="DUF1559"/>
</dbReference>
<dbReference type="SUPFAM" id="SSF53335">
    <property type="entry name" value="S-adenosyl-L-methionine-dependent methyltransferases"/>
    <property type="match status" value="1"/>
</dbReference>
<dbReference type="Gene3D" id="2.60.40.10">
    <property type="entry name" value="Immunoglobulins"/>
    <property type="match status" value="1"/>
</dbReference>
<evidence type="ECO:0000259" key="4">
    <source>
        <dbReference type="PROSITE" id="PS50093"/>
    </source>
</evidence>
<dbReference type="PANTHER" id="PTHR48073:SF2">
    <property type="entry name" value="O-SUCCINYLBENZOATE SYNTHASE"/>
    <property type="match status" value="1"/>
</dbReference>
<gene>
    <name evidence="5" type="ORF">C1SCF055_LOCUS167</name>
</gene>
<proteinExistence type="inferred from homology"/>
<dbReference type="Proteomes" id="UP001152797">
    <property type="component" value="Unassembled WGS sequence"/>
</dbReference>
<comment type="similarity">
    <text evidence="1">Belongs to the mandelate racemase/muconate lactonizing enzyme family.</text>
</comment>
<dbReference type="Pfam" id="PF07596">
    <property type="entry name" value="SBP_bac_10"/>
    <property type="match status" value="1"/>
</dbReference>
<dbReference type="SUPFAM" id="SSF54523">
    <property type="entry name" value="Pili subunits"/>
    <property type="match status" value="1"/>
</dbReference>
<dbReference type="InterPro" id="IPR036849">
    <property type="entry name" value="Enolase-like_C_sf"/>
</dbReference>
<dbReference type="CDD" id="cd02440">
    <property type="entry name" value="AdoMet_MTases"/>
    <property type="match status" value="1"/>
</dbReference>
<organism evidence="5">
    <name type="scientific">Cladocopium goreaui</name>
    <dbReference type="NCBI Taxonomy" id="2562237"/>
    <lineage>
        <taxon>Eukaryota</taxon>
        <taxon>Sar</taxon>
        <taxon>Alveolata</taxon>
        <taxon>Dinophyceae</taxon>
        <taxon>Suessiales</taxon>
        <taxon>Symbiodiniaceae</taxon>
        <taxon>Cladocopium</taxon>
    </lineage>
</organism>
<dbReference type="Gene3D" id="3.40.50.150">
    <property type="entry name" value="Vaccinia Virus protein VP39"/>
    <property type="match status" value="1"/>
</dbReference>
<dbReference type="InterPro" id="IPR027558">
    <property type="entry name" value="Pre_pil_HX9DG_C"/>
</dbReference>
<dbReference type="Gene3D" id="3.30.700.10">
    <property type="entry name" value="Glycoprotein, Type 4 Pilin"/>
    <property type="match status" value="1"/>
</dbReference>
<dbReference type="Gene3D" id="3.20.20.120">
    <property type="entry name" value="Enolase-like C-terminal domain"/>
    <property type="match status" value="1"/>
</dbReference>
<feature type="domain" description="PKD" evidence="4">
    <location>
        <begin position="372"/>
        <end position="450"/>
    </location>
</feature>
<dbReference type="CDD" id="cd00146">
    <property type="entry name" value="PKD"/>
    <property type="match status" value="1"/>
</dbReference>
<evidence type="ECO:0000313" key="7">
    <source>
        <dbReference type="Proteomes" id="UP001152797"/>
    </source>
</evidence>
<dbReference type="EMBL" id="CAMXCT030000001">
    <property type="protein sequence ID" value="CAL4758889.1"/>
    <property type="molecule type" value="Genomic_DNA"/>
</dbReference>
<dbReference type="InterPro" id="IPR029065">
    <property type="entry name" value="Enolase_C-like"/>
</dbReference>
<dbReference type="Pfam" id="PF13378">
    <property type="entry name" value="MR_MLE_C"/>
    <property type="match status" value="1"/>
</dbReference>